<dbReference type="Proteomes" id="UP000027463">
    <property type="component" value="Unassembled WGS sequence"/>
</dbReference>
<dbReference type="Pfam" id="PF13576">
    <property type="entry name" value="Pentapeptide_3"/>
    <property type="match status" value="1"/>
</dbReference>
<dbReference type="Gene3D" id="2.160.20.80">
    <property type="entry name" value="E3 ubiquitin-protein ligase SopA"/>
    <property type="match status" value="1"/>
</dbReference>
<keyword evidence="3" id="KW-1185">Reference proteome</keyword>
<name>A0ABR4TUF7_9PROT</name>
<evidence type="ECO:0008006" key="4">
    <source>
        <dbReference type="Google" id="ProtNLM"/>
    </source>
</evidence>
<proteinExistence type="predicted"/>
<sequence length="500" mass="55312">MKDLSSKAPTLKGKEALDLWRRGREAWNSWVDQHSGWNVDFSGIDFSFEEDDFGLKYFVGYQFGDGDKIFHRATFGGGTDFSRSNFGRGKLIFSEARFGGGVLFNKATFENEKVDFSKAKFGKGKVDFSGARFADGKVTFSESTFNGEVAFYGATFDKVELMFSHATFEQGNLNFSSTTFENAKLDFGGSTFDDGSLLFTEATTFGNGNTNFYGATFKNGDVNFDGAILGDGNINFRQAKIRELHFTPKAIGSSRIQAEQLSIKGRTIFVLPPSAAKLKSLNVHSASFEGPLTLRGDLSIIPDIRATRYSHQVDLSDLNVKLPRISPKLGWPPKLSRLAKDPKDAARLRRLKEIAETNKDHQAALRFSADENRAKRWIETSWFGSVLDMAFSAFSDYGQNILRPFVALIVLTAASMGLYRTLATETSADGWTGWAQGAVLSASNSLPFLPQSRDLREDALTALYGTDPGLCVDILMITQGVLSFVFLFLIGLGLRNRFRL</sequence>
<accession>A0ABR4TUF7</accession>
<evidence type="ECO:0000313" key="2">
    <source>
        <dbReference type="EMBL" id="KEO58657.1"/>
    </source>
</evidence>
<keyword evidence="1" id="KW-0812">Transmembrane</keyword>
<keyword evidence="1" id="KW-0472">Membrane</keyword>
<dbReference type="EMBL" id="AUNC01000005">
    <property type="protein sequence ID" value="KEO58657.1"/>
    <property type="molecule type" value="Genomic_DNA"/>
</dbReference>
<feature type="transmembrane region" description="Helical" evidence="1">
    <location>
        <begin position="474"/>
        <end position="494"/>
    </location>
</feature>
<reference evidence="2 3" key="1">
    <citation type="submission" date="2013-07" db="EMBL/GenBank/DDBJ databases">
        <title>Thalassospira permensis NBRC 106175 Genome Sequencing.</title>
        <authorList>
            <person name="Lai Q."/>
            <person name="Shao Z."/>
        </authorList>
    </citation>
    <scope>NUCLEOTIDE SEQUENCE [LARGE SCALE GENOMIC DNA]</scope>
    <source>
        <strain evidence="2 3">NBRC 106175</strain>
    </source>
</reference>
<organism evidence="2 3">
    <name type="scientific">Thalassospira permensis NBRC 106175</name>
    <dbReference type="NCBI Taxonomy" id="1353532"/>
    <lineage>
        <taxon>Bacteria</taxon>
        <taxon>Pseudomonadati</taxon>
        <taxon>Pseudomonadota</taxon>
        <taxon>Alphaproteobacteria</taxon>
        <taxon>Rhodospirillales</taxon>
        <taxon>Thalassospiraceae</taxon>
        <taxon>Thalassospira</taxon>
    </lineage>
</organism>
<evidence type="ECO:0000313" key="3">
    <source>
        <dbReference type="Proteomes" id="UP000027463"/>
    </source>
</evidence>
<evidence type="ECO:0000256" key="1">
    <source>
        <dbReference type="SAM" id="Phobius"/>
    </source>
</evidence>
<keyword evidence="1" id="KW-1133">Transmembrane helix</keyword>
<comment type="caution">
    <text evidence="2">The sequence shown here is derived from an EMBL/GenBank/DDBJ whole genome shotgun (WGS) entry which is preliminary data.</text>
</comment>
<dbReference type="InterPro" id="IPR001646">
    <property type="entry name" value="5peptide_repeat"/>
</dbReference>
<protein>
    <recommendedName>
        <fullName evidence="4">Pentapeptide repeat-containing protein</fullName>
    </recommendedName>
</protein>
<dbReference type="RefSeq" id="WP_037987854.1">
    <property type="nucleotide sequence ID" value="NZ_AUNC01000005.1"/>
</dbReference>
<gene>
    <name evidence="2" type="ORF">SMB34_12985</name>
</gene>